<evidence type="ECO:0000313" key="1">
    <source>
        <dbReference type="EMBL" id="MBS4191729.1"/>
    </source>
</evidence>
<evidence type="ECO:0000313" key="2">
    <source>
        <dbReference type="Proteomes" id="UP000681027"/>
    </source>
</evidence>
<comment type="caution">
    <text evidence="1">The sequence shown here is derived from an EMBL/GenBank/DDBJ whole genome shotgun (WGS) entry which is preliminary data.</text>
</comment>
<protein>
    <submittedName>
        <fullName evidence="1">Uncharacterized protein</fullName>
    </submittedName>
</protein>
<dbReference type="Proteomes" id="UP000681027">
    <property type="component" value="Unassembled WGS sequence"/>
</dbReference>
<dbReference type="RefSeq" id="WP_213103147.1">
    <property type="nucleotide sequence ID" value="NZ_JAGYPM010000003.1"/>
</dbReference>
<keyword evidence="2" id="KW-1185">Reference proteome</keyword>
<dbReference type="EMBL" id="JAGYPM010000003">
    <property type="protein sequence ID" value="MBS4191729.1"/>
    <property type="molecule type" value="Genomic_DNA"/>
</dbReference>
<sequence length="71" mass="8356">MKVGDTKKWLYVPWIEFIDGEGSMYEIMKKVNAAEARNEVEDKKELRLLQRQYPGHEITKIGSSWMIVPNE</sequence>
<accession>A0ABS5NWA9</accession>
<gene>
    <name evidence="1" type="ORF">KHA94_16185</name>
</gene>
<organism evidence="1 2">
    <name type="scientific">Cytobacillus citreus</name>
    <dbReference type="NCBI Taxonomy" id="2833586"/>
    <lineage>
        <taxon>Bacteria</taxon>
        <taxon>Bacillati</taxon>
        <taxon>Bacillota</taxon>
        <taxon>Bacilli</taxon>
        <taxon>Bacillales</taxon>
        <taxon>Bacillaceae</taxon>
        <taxon>Cytobacillus</taxon>
    </lineage>
</organism>
<reference evidence="1 2" key="1">
    <citation type="submission" date="2021-05" db="EMBL/GenBank/DDBJ databases">
        <title>Novel Bacillus species.</title>
        <authorList>
            <person name="Liu G."/>
        </authorList>
    </citation>
    <scope>NUCLEOTIDE SEQUENCE [LARGE SCALE GENOMIC DNA]</scope>
    <source>
        <strain evidence="1 2">FJAT-49705</strain>
    </source>
</reference>
<proteinExistence type="predicted"/>
<name>A0ABS5NWA9_9BACI</name>